<dbReference type="InterPro" id="IPR003607">
    <property type="entry name" value="HD/PDEase_dom"/>
</dbReference>
<evidence type="ECO:0000259" key="2">
    <source>
        <dbReference type="PROSITE" id="PS51832"/>
    </source>
</evidence>
<dbReference type="Pfam" id="PF00990">
    <property type="entry name" value="GGDEF"/>
    <property type="match status" value="1"/>
</dbReference>
<dbReference type="PROSITE" id="PS50887">
    <property type="entry name" value="GGDEF"/>
    <property type="match status" value="1"/>
</dbReference>
<dbReference type="InterPro" id="IPR000160">
    <property type="entry name" value="GGDEF_dom"/>
</dbReference>
<dbReference type="OrthoDB" id="9804747at2"/>
<dbReference type="SUPFAM" id="SSF55073">
    <property type="entry name" value="Nucleotide cyclase"/>
    <property type="match status" value="1"/>
</dbReference>
<dbReference type="Gene3D" id="3.30.70.270">
    <property type="match status" value="1"/>
</dbReference>
<sequence length="490" mass="56133">MKRYSKNNDMPTREAIIGLGESSVRKNYYPELQEKIYTLEKMSSRNNTLIMAIPDLLLVSDTNGYISPFATSSREEATLVLSVIREEYIHSKLKTEIEEVLNTQEPRSFDFELNLSGENKFFEARLHLTELNEVLIIIRDMSERISLENKLRYMAERDYQTGLRNRMKFELSIRQYEKRKDISIGLILFDIDGLKGINDTLGHYEGDKVIKVVSENIEKIFAQADFIGRVGGNEFGIAYINPMPRIMDEKCYELQKALELYNKDKSYSFTVSFGISYSDGNSINLDELYQIADHNLYKNKMLKETSSKSALVRTLMNALEAKDYLTEGHAERMTENAIKLGEYLKLETHTIDQITLLTKFHDIGKVGIPDDILKKPGALDEKEWKIMKTHTTIGQRISSVSAELKPISDLILLHHEKWDGSGYPMGLSGDAIPIECRILALVDAFDAMTNDRPYRKALSFKEAISEIIKCKGSHFDPELVDIFLEILSNK</sequence>
<dbReference type="PANTHER" id="PTHR45228">
    <property type="entry name" value="CYCLIC DI-GMP PHOSPHODIESTERASE TM_0186-RELATED"/>
    <property type="match status" value="1"/>
</dbReference>
<feature type="domain" description="HD-GYP" evidence="2">
    <location>
        <begin position="304"/>
        <end position="490"/>
    </location>
</feature>
<dbReference type="InterPro" id="IPR037522">
    <property type="entry name" value="HD_GYP_dom"/>
</dbReference>
<feature type="domain" description="GGDEF" evidence="1">
    <location>
        <begin position="182"/>
        <end position="314"/>
    </location>
</feature>
<proteinExistence type="predicted"/>
<dbReference type="PANTHER" id="PTHR45228:SF1">
    <property type="entry name" value="CYCLIC DI-GMP PHOSPHODIESTERASE TM_0186"/>
    <property type="match status" value="1"/>
</dbReference>
<accession>A0A1T5BMA8</accession>
<dbReference type="InterPro" id="IPR029787">
    <property type="entry name" value="Nucleotide_cyclase"/>
</dbReference>
<dbReference type="RefSeq" id="WP_079589566.1">
    <property type="nucleotide sequence ID" value="NZ_FUYN01000003.1"/>
</dbReference>
<evidence type="ECO:0000313" key="4">
    <source>
        <dbReference type="Proteomes" id="UP000243406"/>
    </source>
</evidence>
<organism evidence="3 4">
    <name type="scientific">Acetoanaerobium noterae</name>
    <dbReference type="NCBI Taxonomy" id="745369"/>
    <lineage>
        <taxon>Bacteria</taxon>
        <taxon>Bacillati</taxon>
        <taxon>Bacillota</taxon>
        <taxon>Clostridia</taxon>
        <taxon>Peptostreptococcales</taxon>
        <taxon>Filifactoraceae</taxon>
        <taxon>Acetoanaerobium</taxon>
    </lineage>
</organism>
<reference evidence="4" key="1">
    <citation type="submission" date="2017-02" db="EMBL/GenBank/DDBJ databases">
        <authorList>
            <person name="Varghese N."/>
            <person name="Submissions S."/>
        </authorList>
    </citation>
    <scope>NUCLEOTIDE SEQUENCE [LARGE SCALE GENOMIC DNA]</scope>
    <source>
        <strain evidence="4">ATCC 35199</strain>
    </source>
</reference>
<gene>
    <name evidence="3" type="ORF">SAMN02745120_1729</name>
</gene>
<dbReference type="EMBL" id="FUYN01000003">
    <property type="protein sequence ID" value="SKB48421.1"/>
    <property type="molecule type" value="Genomic_DNA"/>
</dbReference>
<evidence type="ECO:0000259" key="1">
    <source>
        <dbReference type="PROSITE" id="PS50887"/>
    </source>
</evidence>
<dbReference type="PROSITE" id="PS51832">
    <property type="entry name" value="HD_GYP"/>
    <property type="match status" value="1"/>
</dbReference>
<protein>
    <submittedName>
        <fullName evidence="3">Diguanylate cyclase (GGDEF) domain-containing protein</fullName>
    </submittedName>
</protein>
<name>A0A1T5BMA8_9FIRM</name>
<dbReference type="Gene3D" id="1.10.3210.10">
    <property type="entry name" value="Hypothetical protein af1432"/>
    <property type="match status" value="1"/>
</dbReference>
<dbReference type="Pfam" id="PF13487">
    <property type="entry name" value="HD_5"/>
    <property type="match status" value="1"/>
</dbReference>
<dbReference type="SMART" id="SM00471">
    <property type="entry name" value="HDc"/>
    <property type="match status" value="1"/>
</dbReference>
<dbReference type="SMART" id="SM00267">
    <property type="entry name" value="GGDEF"/>
    <property type="match status" value="1"/>
</dbReference>
<dbReference type="SUPFAM" id="SSF109604">
    <property type="entry name" value="HD-domain/PDEase-like"/>
    <property type="match status" value="1"/>
</dbReference>
<dbReference type="CDD" id="cd01949">
    <property type="entry name" value="GGDEF"/>
    <property type="match status" value="1"/>
</dbReference>
<dbReference type="InterPro" id="IPR052020">
    <property type="entry name" value="Cyclic_di-GMP/3'3'-cGAMP_PDE"/>
</dbReference>
<evidence type="ECO:0000313" key="3">
    <source>
        <dbReference type="EMBL" id="SKB48421.1"/>
    </source>
</evidence>
<dbReference type="NCBIfam" id="TIGR00254">
    <property type="entry name" value="GGDEF"/>
    <property type="match status" value="1"/>
</dbReference>
<dbReference type="CDD" id="cd00077">
    <property type="entry name" value="HDc"/>
    <property type="match status" value="1"/>
</dbReference>
<dbReference type="InterPro" id="IPR043128">
    <property type="entry name" value="Rev_trsase/Diguanyl_cyclase"/>
</dbReference>
<dbReference type="AlphaFoldDB" id="A0A1T5BMA8"/>
<keyword evidence="4" id="KW-1185">Reference proteome</keyword>
<dbReference type="Proteomes" id="UP000243406">
    <property type="component" value="Unassembled WGS sequence"/>
</dbReference>